<evidence type="ECO:0000313" key="7">
    <source>
        <dbReference type="EMBL" id="KAG8048764.1"/>
    </source>
</evidence>
<name>A0A8J5RMU0_ZIZPA</name>
<keyword evidence="4 6" id="KW-1133">Transmembrane helix</keyword>
<dbReference type="Pfam" id="PF03311">
    <property type="entry name" value="Cornichon"/>
    <property type="match status" value="1"/>
</dbReference>
<evidence type="ECO:0000256" key="6">
    <source>
        <dbReference type="SAM" id="Phobius"/>
    </source>
</evidence>
<comment type="subcellular location">
    <subcellularLocation>
        <location evidence="1">Membrane</location>
        <topology evidence="1">Multi-pass membrane protein</topology>
    </subcellularLocation>
</comment>
<evidence type="ECO:0000313" key="8">
    <source>
        <dbReference type="Proteomes" id="UP000729402"/>
    </source>
</evidence>
<evidence type="ECO:0000256" key="2">
    <source>
        <dbReference type="ARBA" id="ARBA00010095"/>
    </source>
</evidence>
<dbReference type="PANTHER" id="PTHR12290">
    <property type="entry name" value="CORNICHON-RELATED"/>
    <property type="match status" value="1"/>
</dbReference>
<proteinExistence type="inferred from homology"/>
<dbReference type="SMART" id="SM01398">
    <property type="entry name" value="Cornichon"/>
    <property type="match status" value="1"/>
</dbReference>
<dbReference type="EMBL" id="JAAALK010000289">
    <property type="protein sequence ID" value="KAG8048764.1"/>
    <property type="molecule type" value="Genomic_DNA"/>
</dbReference>
<gene>
    <name evidence="7" type="ORF">GUJ93_ZPchr0009g1408</name>
</gene>
<sequence length="188" mass="22171">MSVELILWLFSFASIMVLVGLTAYQLICLSDLEFDYINPYDSSSRINSVVLIEYSLQGALCVSFLLTLHWLPLLVMAPVTYYHAKLYMDQKHLVDVTEIFRQLNWEKKYRMIKLAFYFSLFILTIYRLVMMALLHRDSKLPVLELTLLNGRFQANTISLCTKNSVYCYGFERQKFYQPWKPKMLADMN</sequence>
<feature type="transmembrane region" description="Helical" evidence="6">
    <location>
        <begin position="6"/>
        <end position="27"/>
    </location>
</feature>
<dbReference type="GO" id="GO:0016192">
    <property type="term" value="P:vesicle-mediated transport"/>
    <property type="evidence" value="ECO:0007669"/>
    <property type="project" value="InterPro"/>
</dbReference>
<dbReference type="Proteomes" id="UP000729402">
    <property type="component" value="Unassembled WGS sequence"/>
</dbReference>
<comment type="similarity">
    <text evidence="2">Belongs to the cornichon family.</text>
</comment>
<evidence type="ECO:0000256" key="1">
    <source>
        <dbReference type="ARBA" id="ARBA00004141"/>
    </source>
</evidence>
<evidence type="ECO:0000256" key="4">
    <source>
        <dbReference type="ARBA" id="ARBA00022989"/>
    </source>
</evidence>
<dbReference type="GO" id="GO:0016020">
    <property type="term" value="C:membrane"/>
    <property type="evidence" value="ECO:0007669"/>
    <property type="project" value="UniProtKB-SubCell"/>
</dbReference>
<dbReference type="AlphaFoldDB" id="A0A8J5RMU0"/>
<organism evidence="7 8">
    <name type="scientific">Zizania palustris</name>
    <name type="common">Northern wild rice</name>
    <dbReference type="NCBI Taxonomy" id="103762"/>
    <lineage>
        <taxon>Eukaryota</taxon>
        <taxon>Viridiplantae</taxon>
        <taxon>Streptophyta</taxon>
        <taxon>Embryophyta</taxon>
        <taxon>Tracheophyta</taxon>
        <taxon>Spermatophyta</taxon>
        <taxon>Magnoliopsida</taxon>
        <taxon>Liliopsida</taxon>
        <taxon>Poales</taxon>
        <taxon>Poaceae</taxon>
        <taxon>BOP clade</taxon>
        <taxon>Oryzoideae</taxon>
        <taxon>Oryzeae</taxon>
        <taxon>Zizaniinae</taxon>
        <taxon>Zizania</taxon>
    </lineage>
</organism>
<evidence type="ECO:0000256" key="3">
    <source>
        <dbReference type="ARBA" id="ARBA00022692"/>
    </source>
</evidence>
<keyword evidence="5 6" id="KW-0472">Membrane</keyword>
<keyword evidence="3 6" id="KW-0812">Transmembrane</keyword>
<comment type="caution">
    <text evidence="7">The sequence shown here is derived from an EMBL/GenBank/DDBJ whole genome shotgun (WGS) entry which is preliminary data.</text>
</comment>
<feature type="transmembrane region" description="Helical" evidence="6">
    <location>
        <begin position="114"/>
        <end position="134"/>
    </location>
</feature>
<feature type="transmembrane region" description="Helical" evidence="6">
    <location>
        <begin position="48"/>
        <end position="71"/>
    </location>
</feature>
<dbReference type="InterPro" id="IPR003377">
    <property type="entry name" value="Cornichon"/>
</dbReference>
<dbReference type="OrthoDB" id="434393at2759"/>
<reference evidence="7" key="1">
    <citation type="journal article" date="2021" name="bioRxiv">
        <title>Whole Genome Assembly and Annotation of Northern Wild Rice, Zizania palustris L., Supports a Whole Genome Duplication in the Zizania Genus.</title>
        <authorList>
            <person name="Haas M."/>
            <person name="Kono T."/>
            <person name="Macchietto M."/>
            <person name="Millas R."/>
            <person name="McGilp L."/>
            <person name="Shao M."/>
            <person name="Duquette J."/>
            <person name="Hirsch C.N."/>
            <person name="Kimball J."/>
        </authorList>
    </citation>
    <scope>NUCLEOTIDE SEQUENCE</scope>
    <source>
        <tissue evidence="7">Fresh leaf tissue</tissue>
    </source>
</reference>
<accession>A0A8J5RMU0</accession>
<keyword evidence="8" id="KW-1185">Reference proteome</keyword>
<reference evidence="7" key="2">
    <citation type="submission" date="2021-02" db="EMBL/GenBank/DDBJ databases">
        <authorList>
            <person name="Kimball J.A."/>
            <person name="Haas M.W."/>
            <person name="Macchietto M."/>
            <person name="Kono T."/>
            <person name="Duquette J."/>
            <person name="Shao M."/>
        </authorList>
    </citation>
    <scope>NUCLEOTIDE SEQUENCE</scope>
    <source>
        <tissue evidence="7">Fresh leaf tissue</tissue>
    </source>
</reference>
<protein>
    <submittedName>
        <fullName evidence="7">Uncharacterized protein</fullName>
    </submittedName>
</protein>
<evidence type="ECO:0000256" key="5">
    <source>
        <dbReference type="ARBA" id="ARBA00023136"/>
    </source>
</evidence>